<reference evidence="1 2" key="1">
    <citation type="journal article" date="2016" name="Mol. Biol. Evol.">
        <title>Comparative Genomics of Early-Diverging Mushroom-Forming Fungi Provides Insights into the Origins of Lignocellulose Decay Capabilities.</title>
        <authorList>
            <person name="Nagy L.G."/>
            <person name="Riley R."/>
            <person name="Tritt A."/>
            <person name="Adam C."/>
            <person name="Daum C."/>
            <person name="Floudas D."/>
            <person name="Sun H."/>
            <person name="Yadav J.S."/>
            <person name="Pangilinan J."/>
            <person name="Larsson K.H."/>
            <person name="Matsuura K."/>
            <person name="Barry K."/>
            <person name="Labutti K."/>
            <person name="Kuo R."/>
            <person name="Ohm R.A."/>
            <person name="Bhattacharya S.S."/>
            <person name="Shirouzu T."/>
            <person name="Yoshinaga Y."/>
            <person name="Martin F.M."/>
            <person name="Grigoriev I.V."/>
            <person name="Hibbett D.S."/>
        </authorList>
    </citation>
    <scope>NUCLEOTIDE SEQUENCE [LARGE SCALE GENOMIC DNA]</scope>
    <source>
        <strain evidence="1 2">L-15889</strain>
    </source>
</reference>
<evidence type="ECO:0000313" key="1">
    <source>
        <dbReference type="EMBL" id="KZT71840.1"/>
    </source>
</evidence>
<name>A0A165SDJ9_9APHY</name>
<gene>
    <name evidence="1" type="ORF">DAEQUDRAFT_723929</name>
</gene>
<dbReference type="Proteomes" id="UP000076727">
    <property type="component" value="Unassembled WGS sequence"/>
</dbReference>
<dbReference type="EMBL" id="KV429044">
    <property type="protein sequence ID" value="KZT71840.1"/>
    <property type="molecule type" value="Genomic_DNA"/>
</dbReference>
<organism evidence="1 2">
    <name type="scientific">Daedalea quercina L-15889</name>
    <dbReference type="NCBI Taxonomy" id="1314783"/>
    <lineage>
        <taxon>Eukaryota</taxon>
        <taxon>Fungi</taxon>
        <taxon>Dikarya</taxon>
        <taxon>Basidiomycota</taxon>
        <taxon>Agaricomycotina</taxon>
        <taxon>Agaricomycetes</taxon>
        <taxon>Polyporales</taxon>
        <taxon>Fomitopsis</taxon>
    </lineage>
</organism>
<dbReference type="AlphaFoldDB" id="A0A165SDJ9"/>
<sequence length="80" mass="8761">MHMGELGQLVIARLCKTNCIAQSYTDPVVKAASGNSRTHIAATIVKLLQFEARFRGQSSNSRSMFTIHQLFVFVSKSGAC</sequence>
<accession>A0A165SDJ9</accession>
<evidence type="ECO:0000313" key="2">
    <source>
        <dbReference type="Proteomes" id="UP000076727"/>
    </source>
</evidence>
<proteinExistence type="predicted"/>
<protein>
    <submittedName>
        <fullName evidence="1">Uncharacterized protein</fullName>
    </submittedName>
</protein>
<keyword evidence="2" id="KW-1185">Reference proteome</keyword>